<keyword evidence="6" id="KW-1185">Reference proteome</keyword>
<evidence type="ECO:0000256" key="2">
    <source>
        <dbReference type="ARBA" id="ARBA00022803"/>
    </source>
</evidence>
<feature type="region of interest" description="Disordered" evidence="3">
    <location>
        <begin position="188"/>
        <end position="225"/>
    </location>
</feature>
<keyword evidence="2" id="KW-0802">TPR repeat</keyword>
<dbReference type="GO" id="GO:0055087">
    <property type="term" value="C:Ski complex"/>
    <property type="evidence" value="ECO:0007669"/>
    <property type="project" value="InterPro"/>
</dbReference>
<protein>
    <submittedName>
        <fullName evidence="5">Uncharacterized protein</fullName>
    </submittedName>
</protein>
<keyword evidence="4" id="KW-1133">Transmembrane helix</keyword>
<evidence type="ECO:0000313" key="5">
    <source>
        <dbReference type="EMBL" id="KAK4341227.1"/>
    </source>
</evidence>
<dbReference type="PANTHER" id="PTHR15704">
    <property type="entry name" value="SUPERKILLER 3 PROTEIN-RELATED"/>
    <property type="match status" value="1"/>
</dbReference>
<dbReference type="SUPFAM" id="SSF48452">
    <property type="entry name" value="TPR-like"/>
    <property type="match status" value="1"/>
</dbReference>
<dbReference type="InterPro" id="IPR039226">
    <property type="entry name" value="Ski3/TTC37"/>
</dbReference>
<name>A0AAE1US94_9SOLA</name>
<accession>A0AAE1US94</accession>
<keyword evidence="1" id="KW-0677">Repeat</keyword>
<keyword evidence="4" id="KW-0812">Transmembrane</keyword>
<dbReference type="GO" id="GO:0006401">
    <property type="term" value="P:RNA catabolic process"/>
    <property type="evidence" value="ECO:0007669"/>
    <property type="project" value="InterPro"/>
</dbReference>
<proteinExistence type="predicted"/>
<evidence type="ECO:0000313" key="6">
    <source>
        <dbReference type="Proteomes" id="UP001291623"/>
    </source>
</evidence>
<sequence length="225" mass="25652">MFVLTLENGGKKANFAAIYDVTPLIHYTMATCLTENISLNNNLSQFDGPYLSLRIFMEPFDSQRAIKCYKRDLALNPDNSTAGEAICDFLDASGKESLEIAVCREASDKSPRAFWALCRLGYLLVIILLILIFYLYLYIAFLFRVHTFGWLLRVNQKKWSEAMQSLQQAIRGYPTCADLWEEGHSYKQSYEPDGANRVTRSGKSQMKDGISETVPKRSSTLRKTR</sequence>
<organism evidence="5 6">
    <name type="scientific">Anisodus tanguticus</name>
    <dbReference type="NCBI Taxonomy" id="243964"/>
    <lineage>
        <taxon>Eukaryota</taxon>
        <taxon>Viridiplantae</taxon>
        <taxon>Streptophyta</taxon>
        <taxon>Embryophyta</taxon>
        <taxon>Tracheophyta</taxon>
        <taxon>Spermatophyta</taxon>
        <taxon>Magnoliopsida</taxon>
        <taxon>eudicotyledons</taxon>
        <taxon>Gunneridae</taxon>
        <taxon>Pentapetalae</taxon>
        <taxon>asterids</taxon>
        <taxon>lamiids</taxon>
        <taxon>Solanales</taxon>
        <taxon>Solanaceae</taxon>
        <taxon>Solanoideae</taxon>
        <taxon>Hyoscyameae</taxon>
        <taxon>Anisodus</taxon>
    </lineage>
</organism>
<feature type="transmembrane region" description="Helical" evidence="4">
    <location>
        <begin position="120"/>
        <end position="143"/>
    </location>
</feature>
<dbReference type="Proteomes" id="UP001291623">
    <property type="component" value="Unassembled WGS sequence"/>
</dbReference>
<evidence type="ECO:0000256" key="3">
    <source>
        <dbReference type="SAM" id="MobiDB-lite"/>
    </source>
</evidence>
<dbReference type="InterPro" id="IPR011990">
    <property type="entry name" value="TPR-like_helical_dom_sf"/>
</dbReference>
<reference evidence="5" key="1">
    <citation type="submission" date="2023-12" db="EMBL/GenBank/DDBJ databases">
        <title>Genome assembly of Anisodus tanguticus.</title>
        <authorList>
            <person name="Wang Y.-J."/>
        </authorList>
    </citation>
    <scope>NUCLEOTIDE SEQUENCE</scope>
    <source>
        <strain evidence="5">KB-2021</strain>
        <tissue evidence="5">Leaf</tissue>
    </source>
</reference>
<evidence type="ECO:0000256" key="1">
    <source>
        <dbReference type="ARBA" id="ARBA00022737"/>
    </source>
</evidence>
<dbReference type="AlphaFoldDB" id="A0AAE1US94"/>
<dbReference type="EMBL" id="JAVYJV010000022">
    <property type="protein sequence ID" value="KAK4341227.1"/>
    <property type="molecule type" value="Genomic_DNA"/>
</dbReference>
<dbReference type="PANTHER" id="PTHR15704:SF7">
    <property type="entry name" value="SUPERKILLER COMPLEX PROTEIN 3"/>
    <property type="match status" value="1"/>
</dbReference>
<evidence type="ECO:0000256" key="4">
    <source>
        <dbReference type="SAM" id="Phobius"/>
    </source>
</evidence>
<keyword evidence="4" id="KW-0472">Membrane</keyword>
<dbReference type="Gene3D" id="1.25.40.10">
    <property type="entry name" value="Tetratricopeptide repeat domain"/>
    <property type="match status" value="1"/>
</dbReference>
<gene>
    <name evidence="5" type="ORF">RND71_039728</name>
</gene>
<comment type="caution">
    <text evidence="5">The sequence shown here is derived from an EMBL/GenBank/DDBJ whole genome shotgun (WGS) entry which is preliminary data.</text>
</comment>